<organism evidence="1 2">
    <name type="scientific">Quercus suber</name>
    <name type="common">Cork oak</name>
    <dbReference type="NCBI Taxonomy" id="58331"/>
    <lineage>
        <taxon>Eukaryota</taxon>
        <taxon>Viridiplantae</taxon>
        <taxon>Streptophyta</taxon>
        <taxon>Embryophyta</taxon>
        <taxon>Tracheophyta</taxon>
        <taxon>Spermatophyta</taxon>
        <taxon>Magnoliopsida</taxon>
        <taxon>eudicotyledons</taxon>
        <taxon>Gunneridae</taxon>
        <taxon>Pentapetalae</taxon>
        <taxon>rosids</taxon>
        <taxon>fabids</taxon>
        <taxon>Fagales</taxon>
        <taxon>Fagaceae</taxon>
        <taxon>Quercus</taxon>
    </lineage>
</organism>
<comment type="caution">
    <text evidence="1">The sequence shown here is derived from an EMBL/GenBank/DDBJ whole genome shotgun (WGS) entry which is preliminary data.</text>
</comment>
<protein>
    <submittedName>
        <fullName evidence="1">Uncharacterized protein</fullName>
    </submittedName>
</protein>
<dbReference type="AlphaFoldDB" id="A0AAW0LU04"/>
<accession>A0AAW0LU04</accession>
<dbReference type="Proteomes" id="UP000237347">
    <property type="component" value="Unassembled WGS sequence"/>
</dbReference>
<keyword evidence="2" id="KW-1185">Reference proteome</keyword>
<gene>
    <name evidence="1" type="ORF">CFP56_031851</name>
</gene>
<evidence type="ECO:0000313" key="1">
    <source>
        <dbReference type="EMBL" id="KAK7854501.1"/>
    </source>
</evidence>
<dbReference type="EMBL" id="PKMF04000054">
    <property type="protein sequence ID" value="KAK7854501.1"/>
    <property type="molecule type" value="Genomic_DNA"/>
</dbReference>
<name>A0AAW0LU04_QUESU</name>
<sequence>MWMMLELFDRVLASKASSYRHASHFGGFAIWTQLELFDRVLANASHFGVLQWIQLELFDRVLTSIVILVFYIATTERQSWHAITLVRQRSSSLKTVFDLQRGSTKGSFNLLVEMPITARNQKVGEPLLSISIFV</sequence>
<proteinExistence type="predicted"/>
<evidence type="ECO:0000313" key="2">
    <source>
        <dbReference type="Proteomes" id="UP000237347"/>
    </source>
</evidence>
<reference evidence="1 2" key="1">
    <citation type="journal article" date="2018" name="Sci. Data">
        <title>The draft genome sequence of cork oak.</title>
        <authorList>
            <person name="Ramos A.M."/>
            <person name="Usie A."/>
            <person name="Barbosa P."/>
            <person name="Barros P.M."/>
            <person name="Capote T."/>
            <person name="Chaves I."/>
            <person name="Simoes F."/>
            <person name="Abreu I."/>
            <person name="Carrasquinho I."/>
            <person name="Faro C."/>
            <person name="Guimaraes J.B."/>
            <person name="Mendonca D."/>
            <person name="Nobrega F."/>
            <person name="Rodrigues L."/>
            <person name="Saibo N.J.M."/>
            <person name="Varela M.C."/>
            <person name="Egas C."/>
            <person name="Matos J."/>
            <person name="Miguel C.M."/>
            <person name="Oliveira M.M."/>
            <person name="Ricardo C.P."/>
            <person name="Goncalves S."/>
        </authorList>
    </citation>
    <scope>NUCLEOTIDE SEQUENCE [LARGE SCALE GENOMIC DNA]</scope>
    <source>
        <strain evidence="2">cv. HL8</strain>
    </source>
</reference>